<dbReference type="AlphaFoldDB" id="A0A942I3P7"/>
<sequence length="294" mass="32382">WNSTRATAMWRWSAGSGLPAGRRCARVQHRNGCHAGHERAALCATCRRLARRRAEGAHCRPAGAVCGWLDRCGRLRCAPGGDDRSRQAAPAPQPGEVEAGARSGAICGRRDAARAGPVGSNCGWLPPSCRPAPPTRYPAGTIHLPAWIDSEWCKQFLGEQLVTVRTKRGFSRLEWQKLRERNQALDCRVYARAAAWLIGADRWPPSYWADLEAEFGRLPEPRSGTVRRDYRGIKSFHAATADRYAPKQAAADAAHPTKLVDGIRAHRDDRTPSTTQHVGLPPESSCRLSVKHYS</sequence>
<comment type="caution">
    <text evidence="3">The sequence shown here is derived from an EMBL/GenBank/DDBJ whole genome shotgun (WGS) entry which is preliminary data.</text>
</comment>
<evidence type="ECO:0000259" key="2">
    <source>
        <dbReference type="Pfam" id="PF20454"/>
    </source>
</evidence>
<organism evidence="3 4">
    <name type="scientific">Pseudaminobacter soli</name>
    <name type="common">ex Zhang et al. 2022</name>
    <dbReference type="NCBI Taxonomy" id="2831468"/>
    <lineage>
        <taxon>Bacteria</taxon>
        <taxon>Pseudomonadati</taxon>
        <taxon>Pseudomonadota</taxon>
        <taxon>Alphaproteobacteria</taxon>
        <taxon>Hyphomicrobiales</taxon>
        <taxon>Phyllobacteriaceae</taxon>
        <taxon>Pseudaminobacter</taxon>
    </lineage>
</organism>
<dbReference type="Pfam" id="PF20454">
    <property type="entry name" value="GpA_nuclease"/>
    <property type="match status" value="1"/>
</dbReference>
<name>A0A942I3P7_9HYPH</name>
<dbReference type="InterPro" id="IPR046454">
    <property type="entry name" value="GpA_endonuclease"/>
</dbReference>
<dbReference type="GO" id="GO:0004519">
    <property type="term" value="F:endonuclease activity"/>
    <property type="evidence" value="ECO:0007669"/>
    <property type="project" value="InterPro"/>
</dbReference>
<evidence type="ECO:0000256" key="1">
    <source>
        <dbReference type="SAM" id="MobiDB-lite"/>
    </source>
</evidence>
<proteinExistence type="predicted"/>
<dbReference type="Proteomes" id="UP000680348">
    <property type="component" value="Unassembled WGS sequence"/>
</dbReference>
<feature type="domain" description="Terminase large subunit GpA endonuclease" evidence="2">
    <location>
        <begin position="137"/>
        <end position="201"/>
    </location>
</feature>
<accession>A0A942I3P7</accession>
<gene>
    <name evidence="3" type="ORF">KEU06_23650</name>
</gene>
<feature type="region of interest" description="Disordered" evidence="1">
    <location>
        <begin position="264"/>
        <end position="284"/>
    </location>
</feature>
<evidence type="ECO:0000313" key="4">
    <source>
        <dbReference type="Proteomes" id="UP000680348"/>
    </source>
</evidence>
<reference evidence="3" key="1">
    <citation type="submission" date="2021-04" db="EMBL/GenBank/DDBJ databases">
        <title>Pseudaminobacter soli sp. nov., isolated from paddy soil contaminated by heavy metals.</title>
        <authorList>
            <person name="Zhang K."/>
        </authorList>
    </citation>
    <scope>NUCLEOTIDE SEQUENCE</scope>
    <source>
        <strain evidence="3">19-2017</strain>
    </source>
</reference>
<feature type="non-terminal residue" evidence="3">
    <location>
        <position position="1"/>
    </location>
</feature>
<protein>
    <submittedName>
        <fullName evidence="3">Phage terminase large subunit family protein</fullName>
    </submittedName>
</protein>
<dbReference type="EMBL" id="JAGWCR010000015">
    <property type="protein sequence ID" value="MBS3651617.1"/>
    <property type="molecule type" value="Genomic_DNA"/>
</dbReference>
<keyword evidence="4" id="KW-1185">Reference proteome</keyword>
<evidence type="ECO:0000313" key="3">
    <source>
        <dbReference type="EMBL" id="MBS3651617.1"/>
    </source>
</evidence>
<feature type="region of interest" description="Disordered" evidence="1">
    <location>
        <begin position="81"/>
        <end position="100"/>
    </location>
</feature>